<accession>A0ABS2ST84</accession>
<dbReference type="PANTHER" id="PTHR44154">
    <property type="entry name" value="QUINONE OXIDOREDUCTASE"/>
    <property type="match status" value="1"/>
</dbReference>
<dbReference type="Pfam" id="PF13602">
    <property type="entry name" value="ADH_zinc_N_2"/>
    <property type="match status" value="1"/>
</dbReference>
<name>A0ABS2ST84_9BACI</name>
<keyword evidence="1" id="KW-0521">NADP</keyword>
<dbReference type="SUPFAM" id="SSF50129">
    <property type="entry name" value="GroES-like"/>
    <property type="match status" value="1"/>
</dbReference>
<evidence type="ECO:0000256" key="1">
    <source>
        <dbReference type="ARBA" id="ARBA00022857"/>
    </source>
</evidence>
<evidence type="ECO:0000256" key="2">
    <source>
        <dbReference type="RuleBase" id="RU364000"/>
    </source>
</evidence>
<dbReference type="InterPro" id="IPR051603">
    <property type="entry name" value="Zinc-ADH_QOR/CCCR"/>
</dbReference>
<dbReference type="InterPro" id="IPR036291">
    <property type="entry name" value="NAD(P)-bd_dom_sf"/>
</dbReference>
<dbReference type="InterPro" id="IPR011032">
    <property type="entry name" value="GroES-like_sf"/>
</dbReference>
<evidence type="ECO:0000259" key="3">
    <source>
        <dbReference type="SMART" id="SM00829"/>
    </source>
</evidence>
<dbReference type="Pfam" id="PF08240">
    <property type="entry name" value="ADH_N"/>
    <property type="match status" value="1"/>
</dbReference>
<dbReference type="Gene3D" id="3.90.180.10">
    <property type="entry name" value="Medium-chain alcohol dehydrogenases, catalytic domain"/>
    <property type="match status" value="1"/>
</dbReference>
<sequence>MKAIGLYEYLPIKDSNSLLEEEVATPKATGRDILVEIKAVSVNPVDTKQRMANKEREASLRILGYDASGIVKEVGEDCLLFNVGDEVYYAGDVTRQGSNADYQLVDEQLVAKKPESFTYSQAAAMPLTSITAWESLYDRMKITEEDAGKSILIIGGAGGVGSIAIQLAARSRLEVIATASRQETIDWCHVMGAHHVINHSQPVHAQLREIGYEHVDYILCLADTNEHWDAMADSIKAQGTICAIVENKKPIDMTKIRAKSVTFCWEFMFTRSMFQTEDQSEQHRMLTKMAAMFDQGELKHTMTNTLSPINVNTLKEAHRILEDGRMIGKLVIENERNQ</sequence>
<dbReference type="InterPro" id="IPR013154">
    <property type="entry name" value="ADH-like_N"/>
</dbReference>
<gene>
    <name evidence="4" type="ORF">JOC54_001953</name>
</gene>
<dbReference type="InterPro" id="IPR020843">
    <property type="entry name" value="ER"/>
</dbReference>
<protein>
    <recommendedName>
        <fullName evidence="2">Zinc-type alcohol dehydrogenase-like protein</fullName>
    </recommendedName>
</protein>
<evidence type="ECO:0000313" key="5">
    <source>
        <dbReference type="Proteomes" id="UP001179280"/>
    </source>
</evidence>
<dbReference type="Gene3D" id="3.40.50.720">
    <property type="entry name" value="NAD(P)-binding Rossmann-like Domain"/>
    <property type="match status" value="1"/>
</dbReference>
<dbReference type="SUPFAM" id="SSF51735">
    <property type="entry name" value="NAD(P)-binding Rossmann-fold domains"/>
    <property type="match status" value="1"/>
</dbReference>
<dbReference type="EMBL" id="JAFBCV010000005">
    <property type="protein sequence ID" value="MBM7838694.1"/>
    <property type="molecule type" value="Genomic_DNA"/>
</dbReference>
<reference evidence="4" key="1">
    <citation type="submission" date="2021-01" db="EMBL/GenBank/DDBJ databases">
        <title>Genomic Encyclopedia of Type Strains, Phase IV (KMG-IV): sequencing the most valuable type-strain genomes for metagenomic binning, comparative biology and taxonomic classification.</title>
        <authorList>
            <person name="Goeker M."/>
        </authorList>
    </citation>
    <scope>NUCLEOTIDE SEQUENCE</scope>
    <source>
        <strain evidence="4">DSM 21943</strain>
    </source>
</reference>
<dbReference type="SMART" id="SM00829">
    <property type="entry name" value="PKS_ER"/>
    <property type="match status" value="1"/>
</dbReference>
<dbReference type="CDD" id="cd08252">
    <property type="entry name" value="AL_MDR"/>
    <property type="match status" value="1"/>
</dbReference>
<dbReference type="RefSeq" id="WP_204465925.1">
    <property type="nucleotide sequence ID" value="NZ_JAFBCV010000005.1"/>
</dbReference>
<comment type="similarity">
    <text evidence="2">Belongs to the zinc-containing alcohol dehydrogenase family. Quinone oxidoreductase subfamily.</text>
</comment>
<organism evidence="4 5">
    <name type="scientific">Shouchella xiaoxiensis</name>
    <dbReference type="NCBI Taxonomy" id="766895"/>
    <lineage>
        <taxon>Bacteria</taxon>
        <taxon>Bacillati</taxon>
        <taxon>Bacillota</taxon>
        <taxon>Bacilli</taxon>
        <taxon>Bacillales</taxon>
        <taxon>Bacillaceae</taxon>
        <taxon>Shouchella</taxon>
    </lineage>
</organism>
<keyword evidence="5" id="KW-1185">Reference proteome</keyword>
<feature type="domain" description="Enoyl reductase (ER)" evidence="3">
    <location>
        <begin position="13"/>
        <end position="332"/>
    </location>
</feature>
<comment type="caution">
    <text evidence="4">The sequence shown here is derived from an EMBL/GenBank/DDBJ whole genome shotgun (WGS) entry which is preliminary data.</text>
</comment>
<keyword evidence="2" id="KW-0862">Zinc</keyword>
<dbReference type="PANTHER" id="PTHR44154:SF1">
    <property type="entry name" value="QUINONE OXIDOREDUCTASE"/>
    <property type="match status" value="1"/>
</dbReference>
<keyword evidence="2" id="KW-0560">Oxidoreductase</keyword>
<dbReference type="InterPro" id="IPR014182">
    <property type="entry name" value="ADH_Zn_typ-1"/>
</dbReference>
<dbReference type="Proteomes" id="UP001179280">
    <property type="component" value="Unassembled WGS sequence"/>
</dbReference>
<dbReference type="NCBIfam" id="TIGR02817">
    <property type="entry name" value="adh_fam_1"/>
    <property type="match status" value="1"/>
</dbReference>
<evidence type="ECO:0000313" key="4">
    <source>
        <dbReference type="EMBL" id="MBM7838694.1"/>
    </source>
</evidence>
<keyword evidence="2" id="KW-0479">Metal-binding</keyword>
<proteinExistence type="inferred from homology"/>